<keyword evidence="2 4" id="KW-0863">Zinc-finger</keyword>
<dbReference type="GO" id="GO:0045041">
    <property type="term" value="P:protein import into mitochondrial intermembrane space"/>
    <property type="evidence" value="ECO:0007669"/>
    <property type="project" value="EnsemblFungi"/>
</dbReference>
<sequence length="116" mass="13706">MSDLSCLVIENLKLFGQLLDKNTRCLHYHSEIDIIAIKFKCCGYYFSCFKCHDLFRNYSINHPVEKFSKLDYGKVVLCGNCYSELTFDDYSKSHRCTICNSQFNPKCSFHYDLYFD</sequence>
<dbReference type="InterPro" id="IPR016694">
    <property type="entry name" value="UCP017292"/>
</dbReference>
<name>A0A1E4RMI7_9ASCO</name>
<dbReference type="Pfam" id="PF05495">
    <property type="entry name" value="zf-CHY"/>
    <property type="match status" value="1"/>
</dbReference>
<reference evidence="7" key="1">
    <citation type="submission" date="2016-05" db="EMBL/GenBank/DDBJ databases">
        <title>Comparative genomics of biotechnologically important yeasts.</title>
        <authorList>
            <consortium name="DOE Joint Genome Institute"/>
            <person name="Riley R."/>
            <person name="Haridas S."/>
            <person name="Wolfe K.H."/>
            <person name="Lopes M.R."/>
            <person name="Hittinger C.T."/>
            <person name="Goker M."/>
            <person name="Salamov A."/>
            <person name="Wisecaver J."/>
            <person name="Long T.M."/>
            <person name="Aerts A.L."/>
            <person name="Barry K."/>
            <person name="Choi C."/>
            <person name="Clum A."/>
            <person name="Coughlan A.Y."/>
            <person name="Deshpande S."/>
            <person name="Douglass A.P."/>
            <person name="Hanson S.J."/>
            <person name="Klenk H.-P."/>
            <person name="Labutti K."/>
            <person name="Lapidus A."/>
            <person name="Lindquist E."/>
            <person name="Lipzen A."/>
            <person name="Meier-Kolthoff J.P."/>
            <person name="Ohm R.A."/>
            <person name="Otillar R.P."/>
            <person name="Pangilinan J."/>
            <person name="Peng Y."/>
            <person name="Rokas A."/>
            <person name="Rosa C.A."/>
            <person name="Scheuner C."/>
            <person name="Sibirny A.A."/>
            <person name="Slot J.C."/>
            <person name="Stielow J.B."/>
            <person name="Sun H."/>
            <person name="Kurtzman C.P."/>
            <person name="Blackwell M."/>
            <person name="Grigoriev I.V."/>
            <person name="Jeffries T.W."/>
        </authorList>
    </citation>
    <scope>NUCLEOTIDE SEQUENCE [LARGE SCALE GENOMIC DNA]</scope>
    <source>
        <strain evidence="7">NRRL Y-1933</strain>
    </source>
</reference>
<accession>A0A1E4RMI7</accession>
<evidence type="ECO:0000313" key="6">
    <source>
        <dbReference type="EMBL" id="ODV68473.1"/>
    </source>
</evidence>
<dbReference type="GO" id="GO:0005758">
    <property type="term" value="C:mitochondrial intermembrane space"/>
    <property type="evidence" value="ECO:0007669"/>
    <property type="project" value="EnsemblFungi"/>
</dbReference>
<dbReference type="PROSITE" id="PS51266">
    <property type="entry name" value="ZF_CHY"/>
    <property type="match status" value="1"/>
</dbReference>
<evidence type="ECO:0000313" key="7">
    <source>
        <dbReference type="Proteomes" id="UP000095085"/>
    </source>
</evidence>
<organism evidence="6 7">
    <name type="scientific">Hyphopichia burtonii NRRL Y-1933</name>
    <dbReference type="NCBI Taxonomy" id="984485"/>
    <lineage>
        <taxon>Eukaryota</taxon>
        <taxon>Fungi</taxon>
        <taxon>Dikarya</taxon>
        <taxon>Ascomycota</taxon>
        <taxon>Saccharomycotina</taxon>
        <taxon>Pichiomycetes</taxon>
        <taxon>Debaryomycetaceae</taxon>
        <taxon>Hyphopichia</taxon>
    </lineage>
</organism>
<proteinExistence type="predicted"/>
<dbReference type="GeneID" id="30997480"/>
<feature type="domain" description="CHY-type" evidence="5">
    <location>
        <begin position="18"/>
        <end position="101"/>
    </location>
</feature>
<evidence type="ECO:0000256" key="3">
    <source>
        <dbReference type="ARBA" id="ARBA00022833"/>
    </source>
</evidence>
<dbReference type="InterPro" id="IPR008913">
    <property type="entry name" value="Znf_CHY"/>
</dbReference>
<dbReference type="OrthoDB" id="411372at2759"/>
<dbReference type="SUPFAM" id="SSF161219">
    <property type="entry name" value="CHY zinc finger-like"/>
    <property type="match status" value="1"/>
</dbReference>
<gene>
    <name evidence="6" type="ORF">HYPBUDRAFT_188764</name>
</gene>
<evidence type="ECO:0000256" key="4">
    <source>
        <dbReference type="PROSITE-ProRule" id="PRU00601"/>
    </source>
</evidence>
<dbReference type="RefSeq" id="XP_020077540.1">
    <property type="nucleotide sequence ID" value="XM_020222931.1"/>
</dbReference>
<dbReference type="InterPro" id="IPR037274">
    <property type="entry name" value="Znf_CHY_sf"/>
</dbReference>
<evidence type="ECO:0000259" key="5">
    <source>
        <dbReference type="PROSITE" id="PS51266"/>
    </source>
</evidence>
<keyword evidence="7" id="KW-1185">Reference proteome</keyword>
<dbReference type="PIRSF" id="PIRSF017292">
    <property type="entry name" value="UCP017292_Znf_CHY"/>
    <property type="match status" value="1"/>
</dbReference>
<evidence type="ECO:0000256" key="1">
    <source>
        <dbReference type="ARBA" id="ARBA00022723"/>
    </source>
</evidence>
<evidence type="ECO:0000256" key="2">
    <source>
        <dbReference type="ARBA" id="ARBA00022771"/>
    </source>
</evidence>
<keyword evidence="3" id="KW-0862">Zinc</keyword>
<dbReference type="EMBL" id="KV454539">
    <property type="protein sequence ID" value="ODV68473.1"/>
    <property type="molecule type" value="Genomic_DNA"/>
</dbReference>
<dbReference type="Proteomes" id="UP000095085">
    <property type="component" value="Unassembled WGS sequence"/>
</dbReference>
<dbReference type="GO" id="GO:0008270">
    <property type="term" value="F:zinc ion binding"/>
    <property type="evidence" value="ECO:0007669"/>
    <property type="project" value="UniProtKB-KW"/>
</dbReference>
<protein>
    <submittedName>
        <fullName evidence="6">CHY zinc finger domain protein</fullName>
    </submittedName>
</protein>
<dbReference type="AlphaFoldDB" id="A0A1E4RMI7"/>
<keyword evidence="1" id="KW-0479">Metal-binding</keyword>
<dbReference type="STRING" id="984485.A0A1E4RMI7"/>